<evidence type="ECO:0000259" key="3">
    <source>
        <dbReference type="PROSITE" id="PS51186"/>
    </source>
</evidence>
<sequence length="321" mass="35400">MKNAKPWVWSELLPAHLEQLINLISSTEIFDNNPIRTSRGEIESYFGASHVWRAQGAWVGSTLVAFGLARLANDGSATNTITLSGVVHSRWRSHGLGAELLQRQISVAQELSEHLGADNAHALLYVETDHDNVAQLAGNFGFIRRATFVQVRGKTTLQLPGHKLSNYVSIEELADEMLEDVRRMHNMVVRESSLFDIQTAESWTLVLADVDREWCLVAVDRFGDRPRVVGYLLASVFVSLVDGQEKPEAYIEEVVVSAQWRNSGVGSALVSAVLERFTQAGYDSVVADVAVTDPDGSAFIDVFDETGFSEVGRTHVMSLTL</sequence>
<dbReference type="Gene3D" id="3.40.630.30">
    <property type="match status" value="1"/>
</dbReference>
<protein>
    <submittedName>
        <fullName evidence="4">Ribosomal protein S18 acetylase RimI</fullName>
    </submittedName>
</protein>
<dbReference type="InterPro" id="IPR016181">
    <property type="entry name" value="Acyl_CoA_acyltransferase"/>
</dbReference>
<keyword evidence="5" id="KW-1185">Reference proteome</keyword>
<dbReference type="GO" id="GO:0016747">
    <property type="term" value="F:acyltransferase activity, transferring groups other than amino-acyl groups"/>
    <property type="evidence" value="ECO:0007669"/>
    <property type="project" value="InterPro"/>
</dbReference>
<keyword evidence="1" id="KW-0808">Transferase</keyword>
<evidence type="ECO:0000313" key="4">
    <source>
        <dbReference type="EMBL" id="SDU81339.1"/>
    </source>
</evidence>
<organism evidence="4 5">
    <name type="scientific">Arcanobacterium phocae</name>
    <dbReference type="NCBI Taxonomy" id="131112"/>
    <lineage>
        <taxon>Bacteria</taxon>
        <taxon>Bacillati</taxon>
        <taxon>Actinomycetota</taxon>
        <taxon>Actinomycetes</taxon>
        <taxon>Actinomycetales</taxon>
        <taxon>Actinomycetaceae</taxon>
        <taxon>Arcanobacterium</taxon>
    </lineage>
</organism>
<accession>A0A1H2LK84</accession>
<gene>
    <name evidence="4" type="ORF">SAMN04489737_1487</name>
</gene>
<keyword evidence="4" id="KW-0687">Ribonucleoprotein</keyword>
<dbReference type="PANTHER" id="PTHR43877:SF1">
    <property type="entry name" value="ACETYLTRANSFERASE"/>
    <property type="match status" value="1"/>
</dbReference>
<evidence type="ECO:0000256" key="2">
    <source>
        <dbReference type="ARBA" id="ARBA00023315"/>
    </source>
</evidence>
<dbReference type="Proteomes" id="UP000214355">
    <property type="component" value="Chromosome I"/>
</dbReference>
<feature type="domain" description="N-acetyltransferase" evidence="3">
    <location>
        <begin position="7"/>
        <end position="162"/>
    </location>
</feature>
<dbReference type="CDD" id="cd04301">
    <property type="entry name" value="NAT_SF"/>
    <property type="match status" value="1"/>
</dbReference>
<dbReference type="RefSeq" id="WP_091281713.1">
    <property type="nucleotide sequence ID" value="NZ_JABAPH010000001.1"/>
</dbReference>
<dbReference type="EMBL" id="LT629804">
    <property type="protein sequence ID" value="SDU81339.1"/>
    <property type="molecule type" value="Genomic_DNA"/>
</dbReference>
<dbReference type="InterPro" id="IPR050832">
    <property type="entry name" value="Bact_Acetyltransf"/>
</dbReference>
<dbReference type="InterPro" id="IPR000182">
    <property type="entry name" value="GNAT_dom"/>
</dbReference>
<dbReference type="GeneID" id="65345215"/>
<dbReference type="OrthoDB" id="9799092at2"/>
<evidence type="ECO:0000313" key="5">
    <source>
        <dbReference type="Proteomes" id="UP000214355"/>
    </source>
</evidence>
<name>A0A1H2LK84_9ACTO</name>
<proteinExistence type="predicted"/>
<keyword evidence="2" id="KW-0012">Acyltransferase</keyword>
<dbReference type="AlphaFoldDB" id="A0A1H2LK84"/>
<dbReference type="SUPFAM" id="SSF55729">
    <property type="entry name" value="Acyl-CoA N-acyltransferases (Nat)"/>
    <property type="match status" value="2"/>
</dbReference>
<evidence type="ECO:0000256" key="1">
    <source>
        <dbReference type="ARBA" id="ARBA00022679"/>
    </source>
</evidence>
<dbReference type="GO" id="GO:0005840">
    <property type="term" value="C:ribosome"/>
    <property type="evidence" value="ECO:0007669"/>
    <property type="project" value="UniProtKB-KW"/>
</dbReference>
<dbReference type="Pfam" id="PF00583">
    <property type="entry name" value="Acetyltransf_1"/>
    <property type="match status" value="1"/>
</dbReference>
<keyword evidence="4" id="KW-0689">Ribosomal protein</keyword>
<dbReference type="STRING" id="131112.SAMN04489737_1487"/>
<reference evidence="5" key="1">
    <citation type="submission" date="2016-10" db="EMBL/GenBank/DDBJ databases">
        <authorList>
            <person name="Varghese N."/>
            <person name="Submissions S."/>
        </authorList>
    </citation>
    <scope>NUCLEOTIDE SEQUENCE [LARGE SCALE GENOMIC DNA]</scope>
    <source>
        <strain evidence="5">DSM 10002</strain>
    </source>
</reference>
<dbReference type="PROSITE" id="PS51186">
    <property type="entry name" value="GNAT"/>
    <property type="match status" value="2"/>
</dbReference>
<dbReference type="PANTHER" id="PTHR43877">
    <property type="entry name" value="AMINOALKYLPHOSPHONATE N-ACETYLTRANSFERASE-RELATED-RELATED"/>
    <property type="match status" value="1"/>
</dbReference>
<feature type="domain" description="N-acetyltransferase" evidence="3">
    <location>
        <begin position="168"/>
        <end position="321"/>
    </location>
</feature>